<organism evidence="2 3">
    <name type="scientific">Saprolegnia diclina (strain VS20)</name>
    <dbReference type="NCBI Taxonomy" id="1156394"/>
    <lineage>
        <taxon>Eukaryota</taxon>
        <taxon>Sar</taxon>
        <taxon>Stramenopiles</taxon>
        <taxon>Oomycota</taxon>
        <taxon>Saprolegniomycetes</taxon>
        <taxon>Saprolegniales</taxon>
        <taxon>Saprolegniaceae</taxon>
        <taxon>Saprolegnia</taxon>
    </lineage>
</organism>
<feature type="region of interest" description="Disordered" evidence="1">
    <location>
        <begin position="85"/>
        <end position="360"/>
    </location>
</feature>
<feature type="compositionally biased region" description="Basic and acidic residues" evidence="1">
    <location>
        <begin position="203"/>
        <end position="220"/>
    </location>
</feature>
<feature type="compositionally biased region" description="Acidic residues" evidence="1">
    <location>
        <begin position="186"/>
        <end position="199"/>
    </location>
</feature>
<dbReference type="OrthoDB" id="10391516at2759"/>
<evidence type="ECO:0000256" key="1">
    <source>
        <dbReference type="SAM" id="MobiDB-lite"/>
    </source>
</evidence>
<dbReference type="GeneID" id="19941538"/>
<feature type="compositionally biased region" description="Acidic residues" evidence="1">
    <location>
        <begin position="349"/>
        <end position="360"/>
    </location>
</feature>
<sequence>MRSERPKGKGRQVKLYVQAETPPSSQDGSSQDAELDELEAEHMALLKRAKIRNLQLANAALREGLARGGYVALDRVLAEGINMVPRVASPPSTNDYNVTDNRVAPGGSAPHVEAADDQEAARDDEESKDEVGGNEEASNEDIGGAPLEDHLAPLNDHIAVVASPLAASDTGTDEEETKQDDSKEDVAEDDVEQDQDEQAATEQRVEGDEAERDDAGKDSDGTEVAPLGTGAAHPIDSPRATSDQDTDEGDKINQQDPDGEASGQGESDEEDSRVSPQRHRKRSPSPTSSSSPRPKRPRSTPSSSDDNQDDGSLSSDAEDGETSSGVDVASPELRRGLPLVDAVRPNSMADDDNAPAPYDDEPDVFDFGGGDFDVDEAPLSADVDMIANHEVANEPRDMFLSPPSATLATPATLRRLHEALRTLDARRDTYLASRPRRGRGHETDISKHLIDVVVQRGSDIATDHVAVDADMLELLDALAATPLDVAISRFMAIADVLQRRQWLRHDDFGEYFRTTVQNGTRYRGDRRAVDGDTGPWVAHPLQPVWSRLPTAIFPWWTARVHPSDPEPQSTGPSNAFMAGDEQVVFFPVDGLTGRVIFNALARPSRSSNAETRATSVELFRLTPNDADANAVLALAPYWEAAIQLERAAHHRDDPCCVVPLPEVFDVLEQAIDTWVANAQARRRPRAADLSITEQLDLVQALVPSEPLDRLDLTYMGRRDGCSFVTRARSVRWLVFDVCAVLGCSASRLHKRRCTTHSRDNLTECVVDQCDELGYGDERMCTRHRARPIPVDDD</sequence>
<reference evidence="2 3" key="1">
    <citation type="submission" date="2012-04" db="EMBL/GenBank/DDBJ databases">
        <title>The Genome Sequence of Saprolegnia declina VS20.</title>
        <authorList>
            <consortium name="The Broad Institute Genome Sequencing Platform"/>
            <person name="Russ C."/>
            <person name="Nusbaum C."/>
            <person name="Tyler B."/>
            <person name="van West P."/>
            <person name="Dieguez-Uribeondo J."/>
            <person name="de Bruijn I."/>
            <person name="Tripathy S."/>
            <person name="Jiang R."/>
            <person name="Young S.K."/>
            <person name="Zeng Q."/>
            <person name="Gargeya S."/>
            <person name="Fitzgerald M."/>
            <person name="Haas B."/>
            <person name="Abouelleil A."/>
            <person name="Alvarado L."/>
            <person name="Arachchi H.M."/>
            <person name="Berlin A."/>
            <person name="Chapman S.B."/>
            <person name="Goldberg J."/>
            <person name="Griggs A."/>
            <person name="Gujja S."/>
            <person name="Hansen M."/>
            <person name="Howarth C."/>
            <person name="Imamovic A."/>
            <person name="Larimer J."/>
            <person name="McCowen C."/>
            <person name="Montmayeur A."/>
            <person name="Murphy C."/>
            <person name="Neiman D."/>
            <person name="Pearson M."/>
            <person name="Priest M."/>
            <person name="Roberts A."/>
            <person name="Saif S."/>
            <person name="Shea T."/>
            <person name="Sisk P."/>
            <person name="Sykes S."/>
            <person name="Wortman J."/>
            <person name="Nusbaum C."/>
            <person name="Birren B."/>
        </authorList>
    </citation>
    <scope>NUCLEOTIDE SEQUENCE [LARGE SCALE GENOMIC DNA]</scope>
    <source>
        <strain evidence="2 3">VS20</strain>
    </source>
</reference>
<keyword evidence="3" id="KW-1185">Reference proteome</keyword>
<dbReference type="EMBL" id="JH767133">
    <property type="protein sequence ID" value="EQC41962.1"/>
    <property type="molecule type" value="Genomic_DNA"/>
</dbReference>
<dbReference type="InParanoid" id="T0SGF2"/>
<dbReference type="RefSeq" id="XP_008604531.1">
    <property type="nucleotide sequence ID" value="XM_008606309.1"/>
</dbReference>
<dbReference type="VEuPathDB" id="FungiDB:SDRG_00811"/>
<feature type="compositionally biased region" description="Acidic residues" evidence="1">
    <location>
        <begin position="115"/>
        <end position="128"/>
    </location>
</feature>
<evidence type="ECO:0000313" key="2">
    <source>
        <dbReference type="EMBL" id="EQC41962.1"/>
    </source>
</evidence>
<feature type="compositionally biased region" description="Polar residues" evidence="1">
    <location>
        <begin position="21"/>
        <end position="32"/>
    </location>
</feature>
<proteinExistence type="predicted"/>
<feature type="region of interest" description="Disordered" evidence="1">
    <location>
        <begin position="1"/>
        <end position="36"/>
    </location>
</feature>
<feature type="compositionally biased region" description="Polar residues" evidence="1">
    <location>
        <begin position="90"/>
        <end position="100"/>
    </location>
</feature>
<accession>T0SGF2</accession>
<evidence type="ECO:0000313" key="3">
    <source>
        <dbReference type="Proteomes" id="UP000030762"/>
    </source>
</evidence>
<gene>
    <name evidence="2" type="ORF">SDRG_00811</name>
</gene>
<dbReference type="Proteomes" id="UP000030762">
    <property type="component" value="Unassembled WGS sequence"/>
</dbReference>
<protein>
    <submittedName>
        <fullName evidence="2">Uncharacterized protein</fullName>
    </submittedName>
</protein>
<dbReference type="AlphaFoldDB" id="T0SGF2"/>
<name>T0SGF2_SAPDV</name>
<dbReference type="OMA" id="TWVANAQ"/>